<evidence type="ECO:0000313" key="11">
    <source>
        <dbReference type="Proteomes" id="UP001597062"/>
    </source>
</evidence>
<keyword evidence="8" id="KW-0812">Transmembrane</keyword>
<feature type="transmembrane region" description="Helical" evidence="8">
    <location>
        <begin position="390"/>
        <end position="411"/>
    </location>
</feature>
<dbReference type="EMBL" id="JBHTJR010000051">
    <property type="protein sequence ID" value="MFD0993997.1"/>
    <property type="molecule type" value="Genomic_DNA"/>
</dbReference>
<dbReference type="CDD" id="cd16917">
    <property type="entry name" value="HATPase_UhpB-NarQ-NarX-like"/>
    <property type="match status" value="1"/>
</dbReference>
<name>A0ABW3JTZ4_9FLAO</name>
<dbReference type="PANTHER" id="PTHR24421">
    <property type="entry name" value="NITRATE/NITRITE SENSOR PROTEIN NARX-RELATED"/>
    <property type="match status" value="1"/>
</dbReference>
<evidence type="ECO:0000256" key="5">
    <source>
        <dbReference type="ARBA" id="ARBA00023012"/>
    </source>
</evidence>
<proteinExistence type="predicted"/>
<dbReference type="InterPro" id="IPR003594">
    <property type="entry name" value="HATPase_dom"/>
</dbReference>
<keyword evidence="11" id="KW-1185">Reference proteome</keyword>
<evidence type="ECO:0000256" key="3">
    <source>
        <dbReference type="ARBA" id="ARBA00022679"/>
    </source>
</evidence>
<dbReference type="PRINTS" id="PR00344">
    <property type="entry name" value="BCTRLSENSOR"/>
</dbReference>
<dbReference type="InterPro" id="IPR005467">
    <property type="entry name" value="His_kinase_dom"/>
</dbReference>
<reference evidence="11" key="1">
    <citation type="journal article" date="2019" name="Int. J. Syst. Evol. Microbiol.">
        <title>The Global Catalogue of Microorganisms (GCM) 10K type strain sequencing project: providing services to taxonomists for standard genome sequencing and annotation.</title>
        <authorList>
            <consortium name="The Broad Institute Genomics Platform"/>
            <consortium name="The Broad Institute Genome Sequencing Center for Infectious Disease"/>
            <person name="Wu L."/>
            <person name="Ma J."/>
        </authorList>
    </citation>
    <scope>NUCLEOTIDE SEQUENCE [LARGE SCALE GENOMIC DNA]</scope>
    <source>
        <strain evidence="11">CCUG 60527</strain>
    </source>
</reference>
<dbReference type="SMART" id="SM00028">
    <property type="entry name" value="TPR"/>
    <property type="match status" value="3"/>
</dbReference>
<evidence type="ECO:0000313" key="10">
    <source>
        <dbReference type="EMBL" id="MFD0993997.1"/>
    </source>
</evidence>
<keyword evidence="3" id="KW-0808">Transferase</keyword>
<dbReference type="Gene3D" id="3.30.565.10">
    <property type="entry name" value="Histidine kinase-like ATPase, C-terminal domain"/>
    <property type="match status" value="1"/>
</dbReference>
<dbReference type="PROSITE" id="PS50109">
    <property type="entry name" value="HIS_KIN"/>
    <property type="match status" value="1"/>
</dbReference>
<dbReference type="Proteomes" id="UP001597062">
    <property type="component" value="Unassembled WGS sequence"/>
</dbReference>
<evidence type="ECO:0000256" key="6">
    <source>
        <dbReference type="PROSITE-ProRule" id="PRU00339"/>
    </source>
</evidence>
<dbReference type="InterPro" id="IPR019734">
    <property type="entry name" value="TPR_rpt"/>
</dbReference>
<keyword evidence="8" id="KW-0472">Membrane</keyword>
<dbReference type="EC" id="2.7.13.3" evidence="2"/>
<dbReference type="Pfam" id="PF02518">
    <property type="entry name" value="HATPase_c"/>
    <property type="match status" value="1"/>
</dbReference>
<keyword evidence="8" id="KW-1133">Transmembrane helix</keyword>
<dbReference type="PROSITE" id="PS50005">
    <property type="entry name" value="TPR"/>
    <property type="match status" value="1"/>
</dbReference>
<dbReference type="SUPFAM" id="SSF55874">
    <property type="entry name" value="ATPase domain of HSP90 chaperone/DNA topoisomerase II/histidine kinase"/>
    <property type="match status" value="1"/>
</dbReference>
<dbReference type="SMART" id="SM00387">
    <property type="entry name" value="HATPase_c"/>
    <property type="match status" value="1"/>
</dbReference>
<dbReference type="InterPro" id="IPR036890">
    <property type="entry name" value="HATPase_C_sf"/>
</dbReference>
<dbReference type="RefSeq" id="WP_386108812.1">
    <property type="nucleotide sequence ID" value="NZ_JBHTJR010000051.1"/>
</dbReference>
<feature type="domain" description="Histidine kinase" evidence="9">
    <location>
        <begin position="533"/>
        <end position="616"/>
    </location>
</feature>
<evidence type="ECO:0000256" key="8">
    <source>
        <dbReference type="SAM" id="Phobius"/>
    </source>
</evidence>
<evidence type="ECO:0000256" key="1">
    <source>
        <dbReference type="ARBA" id="ARBA00000085"/>
    </source>
</evidence>
<comment type="catalytic activity">
    <reaction evidence="1">
        <text>ATP + protein L-histidine = ADP + protein N-phospho-L-histidine.</text>
        <dbReference type="EC" id="2.7.13.3"/>
    </reaction>
</comment>
<comment type="caution">
    <text evidence="10">The sequence shown here is derived from an EMBL/GenBank/DDBJ whole genome shotgun (WGS) entry which is preliminary data.</text>
</comment>
<dbReference type="GO" id="GO:0016301">
    <property type="term" value="F:kinase activity"/>
    <property type="evidence" value="ECO:0007669"/>
    <property type="project" value="UniProtKB-KW"/>
</dbReference>
<feature type="repeat" description="TPR" evidence="6">
    <location>
        <begin position="152"/>
        <end position="185"/>
    </location>
</feature>
<accession>A0ABW3JTZ4</accession>
<organism evidence="10 11">
    <name type="scientific">Tenacibaculum geojense</name>
    <dbReference type="NCBI Taxonomy" id="915352"/>
    <lineage>
        <taxon>Bacteria</taxon>
        <taxon>Pseudomonadati</taxon>
        <taxon>Bacteroidota</taxon>
        <taxon>Flavobacteriia</taxon>
        <taxon>Flavobacteriales</taxon>
        <taxon>Flavobacteriaceae</taxon>
        <taxon>Tenacibaculum</taxon>
    </lineage>
</organism>
<gene>
    <name evidence="10" type="ORF">ACFQ1U_12345</name>
</gene>
<dbReference type="InterPro" id="IPR011990">
    <property type="entry name" value="TPR-like_helical_dom_sf"/>
</dbReference>
<protein>
    <recommendedName>
        <fullName evidence="2">histidine kinase</fullName>
        <ecNumber evidence="2">2.7.13.3</ecNumber>
    </recommendedName>
</protein>
<keyword evidence="6" id="KW-0802">TPR repeat</keyword>
<dbReference type="Gene3D" id="1.25.40.10">
    <property type="entry name" value="Tetratricopeptide repeat domain"/>
    <property type="match status" value="2"/>
</dbReference>
<keyword evidence="4 10" id="KW-0418">Kinase</keyword>
<evidence type="ECO:0000259" key="9">
    <source>
        <dbReference type="PROSITE" id="PS50109"/>
    </source>
</evidence>
<keyword evidence="5" id="KW-0902">Two-component regulatory system</keyword>
<evidence type="ECO:0000256" key="2">
    <source>
        <dbReference type="ARBA" id="ARBA00012438"/>
    </source>
</evidence>
<feature type="coiled-coil region" evidence="7">
    <location>
        <begin position="355"/>
        <end position="389"/>
    </location>
</feature>
<keyword evidence="7" id="KW-0175">Coiled coil</keyword>
<dbReference type="InterPro" id="IPR004358">
    <property type="entry name" value="Sig_transdc_His_kin-like_C"/>
</dbReference>
<evidence type="ECO:0000256" key="4">
    <source>
        <dbReference type="ARBA" id="ARBA00022777"/>
    </source>
</evidence>
<dbReference type="SUPFAM" id="SSF48452">
    <property type="entry name" value="TPR-like"/>
    <property type="match status" value="1"/>
</dbReference>
<evidence type="ECO:0000256" key="7">
    <source>
        <dbReference type="SAM" id="Coils"/>
    </source>
</evidence>
<dbReference type="InterPro" id="IPR050482">
    <property type="entry name" value="Sensor_HK_TwoCompSys"/>
</dbReference>
<sequence length="616" mass="71497">MLHTGFKKQLLSLLLLFSVQLSFSQKKTDSLLTIALDKGYTAYFNRHPKLLANEINNIKSLYNTSKDSTTLAYYYQYKAMLSKLHFKNDSAFYYYNESKIISEKIKDSLAAGRRLLSIGILQHKLNDHIGGEITLIEALKFLEPIQSNKYLERVYNSLGTIHNYLLNENEALMYYNLALEYNKKNNNPVGYLYLLNNIGLNYQKNNKNKEALTYFTRGLAFDSIKTKYPTQYTFLLENFAISTLKLNYNAKVLDYHLEVLSIREQLKDYYEISSSHLLITDYYILKSNTKKAIYHAQQSLEFAKKTHNNQRYLEALNKLSNLHTGEKSKNYLVEYINLNDSLIRQERNLKNRFAKIKYQTEKKEQENNLLKAENEQKQVQINYEKQQKTIGWLFAAISLLGLSLSASFFVIRRKQLVFNAQLQKEEAREHERQQIAKSLHDEVAGDLRLLHLKLQKSALHTEAAKLESVKENVRNLSHQLSSVSFDKVSFKDQIINLISDYFELDFKIKVTGLKEIDWSLVNNSIKRLLFLSIRESIQNCKKHANATKVNIHFTHNKKNVFLEITDNGKGFDTQTQKKGIGLHNIQSRVEELKGSFVIESEIGSGTQTRIQIPLNG</sequence>